<name>A0A0C3J6R6_PISTI</name>
<keyword evidence="12" id="KW-0472">Membrane</keyword>
<dbReference type="GO" id="GO:0020037">
    <property type="term" value="F:heme binding"/>
    <property type="evidence" value="ECO:0007669"/>
    <property type="project" value="InterPro"/>
</dbReference>
<evidence type="ECO:0000313" key="16">
    <source>
        <dbReference type="Proteomes" id="UP000054217"/>
    </source>
</evidence>
<dbReference type="InterPro" id="IPR036396">
    <property type="entry name" value="Cyt_P450_sf"/>
</dbReference>
<dbReference type="Pfam" id="PF00067">
    <property type="entry name" value="p450"/>
    <property type="match status" value="1"/>
</dbReference>
<dbReference type="InterPro" id="IPR017972">
    <property type="entry name" value="Cyt_P450_CS"/>
</dbReference>
<dbReference type="InterPro" id="IPR018247">
    <property type="entry name" value="EF_Hand_1_Ca_BS"/>
</dbReference>
<dbReference type="PROSITE" id="PS00018">
    <property type="entry name" value="EF_HAND_1"/>
    <property type="match status" value="1"/>
</dbReference>
<dbReference type="PRINTS" id="PR00463">
    <property type="entry name" value="EP450I"/>
</dbReference>
<sequence length="547" mass="60731">MNAPSTFVDVYNVFQDIFRSASAIDVTVGLATVWVLRLAVRATRKKSGTKLRGPENPSLLFGVVKELFEKPDWGAALEGWSKEYGVAYEIPTFFGQKRVILWDPKAAAYVLSRDSWAYARLPGVKASIARRMGKGLLWAQGESHQRQRRSIAPSFNSNAIRKLCPTIHRTVDKLKAAWEASIEANGGGSVVLDVEKWMNFTSLDSFGTAGFSYDFGSLDGKPNAMISVLDAFAAPSAQSVLDRIVFLLSNFFPIAMRVPTKQNKMLDNLRVRLSEICGILVDNATTEKEDTSNEQLSTIGLLLKAEDEDSGRCVTREEVLAQMRVLFIASYETTSSSMTWALVELARHPDIQTKLRAELLTFGGEPSYDQFNTDLPYLDAVVQEILRLRPAPQELIRRADEDDVIPLSEPVRTKSGEVVDSITTERGTEIGISISGMNRSEAIWGPDAKVFRPERWLEADGVTNKAQEVKGHRHLLSFGDGPRACVGKLFAIAEIKTVLSVVIKNFVFEMRDGPDTKVEIIRGITLRPKVAGEDGTKVPLRIRQYRG</sequence>
<keyword evidence="9 14" id="KW-0560">Oxidoreductase</keyword>
<feature type="binding site" description="axial binding residue" evidence="13">
    <location>
        <position position="485"/>
    </location>
    <ligand>
        <name>heme</name>
        <dbReference type="ChEBI" id="CHEBI:30413"/>
    </ligand>
    <ligandPart>
        <name>Fe</name>
        <dbReference type="ChEBI" id="CHEBI:18248"/>
    </ligandPart>
</feature>
<protein>
    <recommendedName>
        <fullName evidence="17">Cytochrome P450</fullName>
    </recommendedName>
</protein>
<comment type="similarity">
    <text evidence="4 14">Belongs to the cytochrome P450 family.</text>
</comment>
<dbReference type="PANTHER" id="PTHR24305">
    <property type="entry name" value="CYTOCHROME P450"/>
    <property type="match status" value="1"/>
</dbReference>
<evidence type="ECO:0000256" key="1">
    <source>
        <dbReference type="ARBA" id="ARBA00001971"/>
    </source>
</evidence>
<comment type="cofactor">
    <cofactor evidence="1 13">
        <name>heme</name>
        <dbReference type="ChEBI" id="CHEBI:30413"/>
    </cofactor>
</comment>
<gene>
    <name evidence="15" type="ORF">M404DRAFT_538742</name>
</gene>
<comment type="subcellular location">
    <subcellularLocation>
        <location evidence="2">Membrane</location>
    </subcellularLocation>
</comment>
<evidence type="ECO:0000256" key="9">
    <source>
        <dbReference type="ARBA" id="ARBA00023002"/>
    </source>
</evidence>
<evidence type="ECO:0000256" key="6">
    <source>
        <dbReference type="ARBA" id="ARBA00022692"/>
    </source>
</evidence>
<dbReference type="Gene3D" id="1.10.630.10">
    <property type="entry name" value="Cytochrome P450"/>
    <property type="match status" value="1"/>
</dbReference>
<evidence type="ECO:0000256" key="12">
    <source>
        <dbReference type="ARBA" id="ARBA00023136"/>
    </source>
</evidence>
<keyword evidence="5 13" id="KW-0349">Heme</keyword>
<keyword evidence="7 13" id="KW-0479">Metal-binding</keyword>
<dbReference type="GO" id="GO:0005506">
    <property type="term" value="F:iron ion binding"/>
    <property type="evidence" value="ECO:0007669"/>
    <property type="project" value="InterPro"/>
</dbReference>
<evidence type="ECO:0000256" key="5">
    <source>
        <dbReference type="ARBA" id="ARBA00022617"/>
    </source>
</evidence>
<dbReference type="InParanoid" id="A0A0C3J6R6"/>
<evidence type="ECO:0000256" key="2">
    <source>
        <dbReference type="ARBA" id="ARBA00004370"/>
    </source>
</evidence>
<dbReference type="PROSITE" id="PS00086">
    <property type="entry name" value="CYTOCHROME_P450"/>
    <property type="match status" value="1"/>
</dbReference>
<dbReference type="InterPro" id="IPR002401">
    <property type="entry name" value="Cyt_P450_E_grp-I"/>
</dbReference>
<evidence type="ECO:0000256" key="4">
    <source>
        <dbReference type="ARBA" id="ARBA00010617"/>
    </source>
</evidence>
<dbReference type="InterPro" id="IPR050121">
    <property type="entry name" value="Cytochrome_P450_monoxygenase"/>
</dbReference>
<comment type="pathway">
    <text evidence="3">Secondary metabolite biosynthesis; terpenoid biosynthesis.</text>
</comment>
<keyword evidence="11 14" id="KW-0503">Monooxygenase</keyword>
<dbReference type="GO" id="GO:0004497">
    <property type="term" value="F:monooxygenase activity"/>
    <property type="evidence" value="ECO:0007669"/>
    <property type="project" value="UniProtKB-KW"/>
</dbReference>
<keyword evidence="16" id="KW-1185">Reference proteome</keyword>
<dbReference type="GO" id="GO:0016020">
    <property type="term" value="C:membrane"/>
    <property type="evidence" value="ECO:0007669"/>
    <property type="project" value="UniProtKB-SubCell"/>
</dbReference>
<dbReference type="InterPro" id="IPR001128">
    <property type="entry name" value="Cyt_P450"/>
</dbReference>
<dbReference type="GO" id="GO:0016705">
    <property type="term" value="F:oxidoreductase activity, acting on paired donors, with incorporation or reduction of molecular oxygen"/>
    <property type="evidence" value="ECO:0007669"/>
    <property type="project" value="InterPro"/>
</dbReference>
<dbReference type="AlphaFoldDB" id="A0A0C3J6R6"/>
<evidence type="ECO:0000256" key="14">
    <source>
        <dbReference type="RuleBase" id="RU000461"/>
    </source>
</evidence>
<evidence type="ECO:0000256" key="11">
    <source>
        <dbReference type="ARBA" id="ARBA00023033"/>
    </source>
</evidence>
<dbReference type="PRINTS" id="PR00385">
    <property type="entry name" value="P450"/>
</dbReference>
<evidence type="ECO:0000256" key="10">
    <source>
        <dbReference type="ARBA" id="ARBA00023004"/>
    </source>
</evidence>
<accession>A0A0C3J6R6</accession>
<dbReference type="SUPFAM" id="SSF48264">
    <property type="entry name" value="Cytochrome P450"/>
    <property type="match status" value="1"/>
</dbReference>
<keyword evidence="6" id="KW-0812">Transmembrane</keyword>
<keyword evidence="8" id="KW-1133">Transmembrane helix</keyword>
<dbReference type="OrthoDB" id="1470350at2759"/>
<dbReference type="EMBL" id="KN831969">
    <property type="protein sequence ID" value="KIO04733.1"/>
    <property type="molecule type" value="Genomic_DNA"/>
</dbReference>
<dbReference type="Proteomes" id="UP000054217">
    <property type="component" value="Unassembled WGS sequence"/>
</dbReference>
<evidence type="ECO:0000256" key="8">
    <source>
        <dbReference type="ARBA" id="ARBA00022989"/>
    </source>
</evidence>
<evidence type="ECO:0000256" key="7">
    <source>
        <dbReference type="ARBA" id="ARBA00022723"/>
    </source>
</evidence>
<evidence type="ECO:0008006" key="17">
    <source>
        <dbReference type="Google" id="ProtNLM"/>
    </source>
</evidence>
<evidence type="ECO:0000256" key="3">
    <source>
        <dbReference type="ARBA" id="ARBA00004721"/>
    </source>
</evidence>
<organism evidence="15 16">
    <name type="scientific">Pisolithus tinctorius Marx 270</name>
    <dbReference type="NCBI Taxonomy" id="870435"/>
    <lineage>
        <taxon>Eukaryota</taxon>
        <taxon>Fungi</taxon>
        <taxon>Dikarya</taxon>
        <taxon>Basidiomycota</taxon>
        <taxon>Agaricomycotina</taxon>
        <taxon>Agaricomycetes</taxon>
        <taxon>Agaricomycetidae</taxon>
        <taxon>Boletales</taxon>
        <taxon>Sclerodermatineae</taxon>
        <taxon>Pisolithaceae</taxon>
        <taxon>Pisolithus</taxon>
    </lineage>
</organism>
<evidence type="ECO:0000256" key="13">
    <source>
        <dbReference type="PIRSR" id="PIRSR602401-1"/>
    </source>
</evidence>
<evidence type="ECO:0000313" key="15">
    <source>
        <dbReference type="EMBL" id="KIO04733.1"/>
    </source>
</evidence>
<reference evidence="16" key="2">
    <citation type="submission" date="2015-01" db="EMBL/GenBank/DDBJ databases">
        <title>Evolutionary Origins and Diversification of the Mycorrhizal Mutualists.</title>
        <authorList>
            <consortium name="DOE Joint Genome Institute"/>
            <consortium name="Mycorrhizal Genomics Consortium"/>
            <person name="Kohler A."/>
            <person name="Kuo A."/>
            <person name="Nagy L.G."/>
            <person name="Floudas D."/>
            <person name="Copeland A."/>
            <person name="Barry K.W."/>
            <person name="Cichocki N."/>
            <person name="Veneault-Fourrey C."/>
            <person name="LaButti K."/>
            <person name="Lindquist E.A."/>
            <person name="Lipzen A."/>
            <person name="Lundell T."/>
            <person name="Morin E."/>
            <person name="Murat C."/>
            <person name="Riley R."/>
            <person name="Ohm R."/>
            <person name="Sun H."/>
            <person name="Tunlid A."/>
            <person name="Henrissat B."/>
            <person name="Grigoriev I.V."/>
            <person name="Hibbett D.S."/>
            <person name="Martin F."/>
        </authorList>
    </citation>
    <scope>NUCLEOTIDE SEQUENCE [LARGE SCALE GENOMIC DNA]</scope>
    <source>
        <strain evidence="16">Marx 270</strain>
    </source>
</reference>
<keyword evidence="10 13" id="KW-0408">Iron</keyword>
<proteinExistence type="inferred from homology"/>
<dbReference type="PANTHER" id="PTHR24305:SF166">
    <property type="entry name" value="CYTOCHROME P450 12A4, MITOCHONDRIAL-RELATED"/>
    <property type="match status" value="1"/>
</dbReference>
<dbReference type="HOGENOM" id="CLU_001570_5_11_1"/>
<reference evidence="15 16" key="1">
    <citation type="submission" date="2014-04" db="EMBL/GenBank/DDBJ databases">
        <authorList>
            <consortium name="DOE Joint Genome Institute"/>
            <person name="Kuo A."/>
            <person name="Kohler A."/>
            <person name="Costa M.D."/>
            <person name="Nagy L.G."/>
            <person name="Floudas D."/>
            <person name="Copeland A."/>
            <person name="Barry K.W."/>
            <person name="Cichocki N."/>
            <person name="Veneault-Fourrey C."/>
            <person name="LaButti K."/>
            <person name="Lindquist E.A."/>
            <person name="Lipzen A."/>
            <person name="Lundell T."/>
            <person name="Morin E."/>
            <person name="Murat C."/>
            <person name="Sun H."/>
            <person name="Tunlid A."/>
            <person name="Henrissat B."/>
            <person name="Grigoriev I.V."/>
            <person name="Hibbett D.S."/>
            <person name="Martin F."/>
            <person name="Nordberg H.P."/>
            <person name="Cantor M.N."/>
            <person name="Hua S.X."/>
        </authorList>
    </citation>
    <scope>NUCLEOTIDE SEQUENCE [LARGE SCALE GENOMIC DNA]</scope>
    <source>
        <strain evidence="15 16">Marx 270</strain>
    </source>
</reference>
<dbReference type="STRING" id="870435.A0A0C3J6R6"/>